<dbReference type="EMBL" id="CAJZBQ010000058">
    <property type="protein sequence ID" value="CAG9334322.1"/>
    <property type="molecule type" value="Genomic_DNA"/>
</dbReference>
<keyword evidence="1" id="KW-0378">Hydrolase</keyword>
<evidence type="ECO:0000313" key="3">
    <source>
        <dbReference type="EMBL" id="CAG9334322.1"/>
    </source>
</evidence>
<dbReference type="InterPro" id="IPR050266">
    <property type="entry name" value="AB_hydrolase_sf"/>
</dbReference>
<dbReference type="Gene3D" id="3.40.50.1820">
    <property type="entry name" value="alpha/beta hydrolase"/>
    <property type="match status" value="1"/>
</dbReference>
<reference evidence="3" key="1">
    <citation type="submission" date="2021-09" db="EMBL/GenBank/DDBJ databases">
        <authorList>
            <consortium name="AG Swart"/>
            <person name="Singh M."/>
            <person name="Singh A."/>
            <person name="Seah K."/>
            <person name="Emmerich C."/>
        </authorList>
    </citation>
    <scope>NUCLEOTIDE SEQUENCE</scope>
    <source>
        <strain evidence="3">ATCC30299</strain>
    </source>
</reference>
<dbReference type="GO" id="GO:0016787">
    <property type="term" value="F:hydrolase activity"/>
    <property type="evidence" value="ECO:0007669"/>
    <property type="project" value="UniProtKB-KW"/>
</dbReference>
<comment type="caution">
    <text evidence="3">The sequence shown here is derived from an EMBL/GenBank/DDBJ whole genome shotgun (WGS) entry which is preliminary data.</text>
</comment>
<dbReference type="Proteomes" id="UP001162131">
    <property type="component" value="Unassembled WGS sequence"/>
</dbReference>
<proteinExistence type="predicted"/>
<gene>
    <name evidence="3" type="ORF">BSTOLATCC_MIC60941</name>
</gene>
<dbReference type="SUPFAM" id="SSF53474">
    <property type="entry name" value="alpha/beta-Hydrolases"/>
    <property type="match status" value="1"/>
</dbReference>
<name>A0AAU9K8J6_9CILI</name>
<evidence type="ECO:0000313" key="4">
    <source>
        <dbReference type="Proteomes" id="UP001162131"/>
    </source>
</evidence>
<dbReference type="InterPro" id="IPR029058">
    <property type="entry name" value="AB_hydrolase_fold"/>
</dbReference>
<protein>
    <recommendedName>
        <fullName evidence="2">AB hydrolase-1 domain-containing protein</fullName>
    </recommendedName>
</protein>
<dbReference type="GO" id="GO:0016020">
    <property type="term" value="C:membrane"/>
    <property type="evidence" value="ECO:0007669"/>
    <property type="project" value="TreeGrafter"/>
</dbReference>
<dbReference type="InterPro" id="IPR000073">
    <property type="entry name" value="AB_hydrolase_1"/>
</dbReference>
<keyword evidence="4" id="KW-1185">Reference proteome</keyword>
<dbReference type="PANTHER" id="PTHR43798">
    <property type="entry name" value="MONOACYLGLYCEROL LIPASE"/>
    <property type="match status" value="1"/>
</dbReference>
<dbReference type="AlphaFoldDB" id="A0AAU9K8J6"/>
<sequence>MSIEIKSQYITTPRLTHYVLESGLETGIPVIFVHGNVITSAYFKQIMLQMPSKYHCYAYDQRCYGRSSGVSIDATKGLKDFSDDLYYLMETLNIPKAHLLGWSLGGGVVMQFATEHSDRILSITLEASISPYGYYGTKDERGTLIFPDAAGSGVGPSALNLKSLFENKNIDENDPKSMVGLFRNAFCKPGNRLPEELEREYIEEIYLTKIGDDFIPGNYQACENWPGWCPGDRGLYNAISSKCYNVESIINIEIKPPIVWIRGEDDIIISDNCLLDPANLGASGKISNYPGEEVYPKQPMVRQIRSVLERYQENGGRYREFSIQNCGHSPQLEKEAEFLSIYLENLEENSSSL</sequence>
<accession>A0AAU9K8J6</accession>
<dbReference type="PANTHER" id="PTHR43798:SF31">
    <property type="entry name" value="AB HYDROLASE SUPERFAMILY PROTEIN YCLE"/>
    <property type="match status" value="1"/>
</dbReference>
<feature type="domain" description="AB hydrolase-1" evidence="2">
    <location>
        <begin position="29"/>
        <end position="150"/>
    </location>
</feature>
<organism evidence="3 4">
    <name type="scientific">Blepharisma stoltei</name>
    <dbReference type="NCBI Taxonomy" id="1481888"/>
    <lineage>
        <taxon>Eukaryota</taxon>
        <taxon>Sar</taxon>
        <taxon>Alveolata</taxon>
        <taxon>Ciliophora</taxon>
        <taxon>Postciliodesmatophora</taxon>
        <taxon>Heterotrichea</taxon>
        <taxon>Heterotrichida</taxon>
        <taxon>Blepharismidae</taxon>
        <taxon>Blepharisma</taxon>
    </lineage>
</organism>
<evidence type="ECO:0000256" key="1">
    <source>
        <dbReference type="ARBA" id="ARBA00022801"/>
    </source>
</evidence>
<evidence type="ECO:0000259" key="2">
    <source>
        <dbReference type="Pfam" id="PF00561"/>
    </source>
</evidence>
<dbReference type="Pfam" id="PF00561">
    <property type="entry name" value="Abhydrolase_1"/>
    <property type="match status" value="1"/>
</dbReference>